<dbReference type="PROSITE" id="PS00916">
    <property type="entry name" value="PI3_4_KINASE_2"/>
    <property type="match status" value="1"/>
</dbReference>
<evidence type="ECO:0000259" key="6">
    <source>
        <dbReference type="PROSITE" id="PS50290"/>
    </source>
</evidence>
<evidence type="ECO:0000256" key="4">
    <source>
        <dbReference type="ARBA" id="ARBA00022840"/>
    </source>
</evidence>
<evidence type="ECO:0000313" key="9">
    <source>
        <dbReference type="Proteomes" id="UP001470230"/>
    </source>
</evidence>
<dbReference type="PROSITE" id="PS50290">
    <property type="entry name" value="PI3_4_KINASE_3"/>
    <property type="match status" value="1"/>
</dbReference>
<dbReference type="PANTHER" id="PTHR11139:SF9">
    <property type="entry name" value="SERINE_THREONINE-PROTEIN KINASE MTOR"/>
    <property type="match status" value="1"/>
</dbReference>
<gene>
    <name evidence="8" type="ORF">M9Y10_014320</name>
</gene>
<keyword evidence="9" id="KW-1185">Reference proteome</keyword>
<dbReference type="SMART" id="SM00146">
    <property type="entry name" value="PI3Kc"/>
    <property type="match status" value="1"/>
</dbReference>
<dbReference type="EC" id="2.7.11.1" evidence="5"/>
<keyword evidence="5" id="KW-0723">Serine/threonine-protein kinase</keyword>
<comment type="caution">
    <text evidence="8">The sequence shown here is derived from an EMBL/GenBank/DDBJ whole genome shotgun (WGS) entry which is preliminary data.</text>
</comment>
<dbReference type="Gene3D" id="3.30.1010.10">
    <property type="entry name" value="Phosphatidylinositol 3-kinase Catalytic Subunit, Chain A, domain 4"/>
    <property type="match status" value="1"/>
</dbReference>
<dbReference type="SUPFAM" id="SSF56112">
    <property type="entry name" value="Protein kinase-like (PK-like)"/>
    <property type="match status" value="1"/>
</dbReference>
<dbReference type="PROSITE" id="PS51190">
    <property type="entry name" value="FATC"/>
    <property type="match status" value="1"/>
</dbReference>
<dbReference type="InterPro" id="IPR050517">
    <property type="entry name" value="DDR_Repair_Kinase"/>
</dbReference>
<accession>A0ABR2L058</accession>
<dbReference type="Gene3D" id="1.25.10.10">
    <property type="entry name" value="Leucine-rich Repeat Variant"/>
    <property type="match status" value="1"/>
</dbReference>
<dbReference type="InterPro" id="IPR018936">
    <property type="entry name" value="PI3/4_kinase_CS"/>
</dbReference>
<dbReference type="InterPro" id="IPR036940">
    <property type="entry name" value="PI3/4_kinase_cat_sf"/>
</dbReference>
<comment type="similarity">
    <text evidence="5">Belongs to the PI3/PI4-kinase family.</text>
</comment>
<evidence type="ECO:0000256" key="2">
    <source>
        <dbReference type="ARBA" id="ARBA00022741"/>
    </source>
</evidence>
<dbReference type="SMART" id="SM01346">
    <property type="entry name" value="DUF3385"/>
    <property type="match status" value="1"/>
</dbReference>
<dbReference type="PANTHER" id="PTHR11139">
    <property type="entry name" value="ATAXIA TELANGIECTASIA MUTATED ATM -RELATED"/>
    <property type="match status" value="1"/>
</dbReference>
<dbReference type="Gene3D" id="1.10.1070.11">
    <property type="entry name" value="Phosphatidylinositol 3-/4-kinase, catalytic domain"/>
    <property type="match status" value="1"/>
</dbReference>
<sequence>MNLLRQRSDKQRFTAFLVLSFLIEIEDDQTRLNQTSTDLEKLLPLESTVLLDGIAYLFKRIAELQKIPYNQRIYDRCIQFLSNRVTPSAIQTAIIILSKMKPNENLSELANLLWPGITFRDQKIQEKAVKLYFHCLSHSSNPDELVKGILSISTFNVLVNDNKLEKHGTYLLFKSFIENHFDIISVNFSELFKAIAMNLQRTHDRNFLELFVMLCEQYIQKAKAEIDLVRSIFHSNDWDLNDSLTCDFLLRIAQTFPDEFGTACYQRAQTVCDDSYFKLISVNYHITELDEEKIISKFQMSKLTNSYIDAACSFYITFPQHSFRLLHIIEEKADTNLYTENFENVLILIHKFVNMPLFPFSKYWKPIFESLKNHKLSVEVKKIEVLALLSIIKNEPKKEEQNKKLLELIYVVQGGEKAVYSTFLNNIGNDILPYFMNEPLRIISLSITLHQKNMPNKDIIKLFIRLRKLSPLSTFNVFIFILNVLPNTYLQFISYSDKKRLVKLWNLILDGAGELLHPYATDVYQFSLDLIGSKIPCPKNFSERLNQRSIAKDTIKIHILSMQCVEKLMKLQYPYDPQKIVDAVIENLTIFFSESVQIAALNTLRSVFRNFGMKRVDLLSLHQKLFSFMKVSKSETILYSILSILGTIGPLDPLSFHLSDIPMSVDFHLYDKMKREQFYLDFVMKYLWKQLETAPENSVFLNAILFIFQFDAQKSSIYLDELIPILEHLLKNKNPESVFHIIRSITLLVEIKIQPYSETIVSILKPYLAPSNFSLLALKALSALVFVLRSSFQPIASAIFSNILDLMSYKFDCDTNLYFLQILTHLVIFCGCSQLLFFKQIKKFATSEDLICSNALNFLSQVIYHTPYEDLYLPSIRLVMPLINVKNQIQRSVHNLLTILGQKCPMFIPKTVDISEMEIDSNCIEITSDPFPQGQKPPPITPMSVSTVFDKNNNFLQFENNWDNWLLHISQNLVLCSNSPAIRACHPLLQMLTSFEHQLFPLILISVWEVASDEDRAILSDHISNISQNSNTPIELLSIFCDAIDSMDRTGYTLFNSPETAGRIAVRCENFFRAVRFYERTSSINDSIKCEMIRIHARLQRRESALGIFTLTEKAQADTSILQDLLLWDKARMQYSPMKSESDFLGYIQCCSKLEDWGEIMKYTSYFQTLSTECKNSAGIYFAAASTFYNMENIDLFLPYMSRSTPRKCLWQAIVYIKLNKLKVARMYIERGMKLNASNRAPFVSGIYEPALPSIECAMFLEELKDVVDARENPELRPTILNIWNTKSDWIKTKVEHFRILFVIRSLLEESDNLKNGFNFLNAARKLKAWCIYDNSIERFQSSSVNDESINLLKAKVRFDRRQTKDLSEILNIIETTKSDTIYAKAVCSYFSRLPNPTPEVLEMLEKVLSKNPSLIRAWKHWTYANLCLTQVSEDKIYAMNAKKGFTKLISLKGPCFHYLCQLCSLCFSNEIDMTKDFEALTSASIEQIAQQLLAQFDHPNEAIRKSVIDVVSRFAEEHIQAIAFPLFYAENCENLASKNLANFLEEIKKKHASFMNEIDIILNGLLDITILDIEMIQYIIQGSLNEGVNDAINELDKIKFYMNKDHKGPNRAIKTLSKWLVNIGKDVSNIRKSSTENESDMKALFTDLERTYTLIQLELEKLSSIEISEVAPQILKQTPLTVAVPGFYKLDGEFPTIQSFDNVVKIIASQKYPKKMKITGSDGKTYKYLLKGKEDLRLDQRVMQFFSLSNSLLRNDKSGIEKDLIIEAYAIIPLSPLAGMISWAENSKTFYKLITFYNRIKKQLLASENMLNEELVNSPIVEDFSLPMKQDYFKLNQLQRVEAYRYNCQIYDDVALREAIWVKSSVAEMWFIQKTNFARSNALMSIVGYIVGLGDRHLSNIMFMNTNGHCVHIDFSECFEKANKWKLYPEKVPFRLTRMMVRALGVSGVEGDFRLTARYVMNLMRRNKSSLLAFLDFFTKEADIGIDESDYKRVIDKLNGNDFEDEKELSPDAQVDKLIIEATDEYNLSQMYIGWTPYW</sequence>
<evidence type="ECO:0000313" key="8">
    <source>
        <dbReference type="EMBL" id="KAK8896421.1"/>
    </source>
</evidence>
<keyword evidence="3 5" id="KW-0418">Kinase</keyword>
<dbReference type="InterPro" id="IPR016024">
    <property type="entry name" value="ARM-type_fold"/>
</dbReference>
<evidence type="ECO:0000256" key="5">
    <source>
        <dbReference type="RuleBase" id="RU364109"/>
    </source>
</evidence>
<evidence type="ECO:0000256" key="3">
    <source>
        <dbReference type="ARBA" id="ARBA00022777"/>
    </source>
</evidence>
<dbReference type="SUPFAM" id="SSF48371">
    <property type="entry name" value="ARM repeat"/>
    <property type="match status" value="1"/>
</dbReference>
<keyword evidence="1 5" id="KW-0808">Transferase</keyword>
<keyword evidence="2 5" id="KW-0547">Nucleotide-binding</keyword>
<keyword evidence="4 5" id="KW-0067">ATP-binding</keyword>
<protein>
    <recommendedName>
        <fullName evidence="5">Serine/threonine-protein kinase TOR</fullName>
        <ecNumber evidence="5">2.7.11.1</ecNumber>
    </recommendedName>
</protein>
<dbReference type="InterPro" id="IPR024585">
    <property type="entry name" value="mTOR_dom"/>
</dbReference>
<dbReference type="InterPro" id="IPR000403">
    <property type="entry name" value="PI3/4_kinase_cat_dom"/>
</dbReference>
<dbReference type="InterPro" id="IPR011009">
    <property type="entry name" value="Kinase-like_dom_sf"/>
</dbReference>
<proteinExistence type="inferred from homology"/>
<dbReference type="InterPro" id="IPR011989">
    <property type="entry name" value="ARM-like"/>
</dbReference>
<dbReference type="SMART" id="SM01343">
    <property type="entry name" value="FATC"/>
    <property type="match status" value="1"/>
</dbReference>
<dbReference type="Proteomes" id="UP001470230">
    <property type="component" value="Unassembled WGS sequence"/>
</dbReference>
<dbReference type="Pfam" id="PF00454">
    <property type="entry name" value="PI3_PI4_kinase"/>
    <property type="match status" value="1"/>
</dbReference>
<evidence type="ECO:0000256" key="1">
    <source>
        <dbReference type="ARBA" id="ARBA00022679"/>
    </source>
</evidence>
<organism evidence="8 9">
    <name type="scientific">Tritrichomonas musculus</name>
    <dbReference type="NCBI Taxonomy" id="1915356"/>
    <lineage>
        <taxon>Eukaryota</taxon>
        <taxon>Metamonada</taxon>
        <taxon>Parabasalia</taxon>
        <taxon>Tritrichomonadida</taxon>
        <taxon>Tritrichomonadidae</taxon>
        <taxon>Tritrichomonas</taxon>
    </lineage>
</organism>
<evidence type="ECO:0000259" key="7">
    <source>
        <dbReference type="PROSITE" id="PS51190"/>
    </source>
</evidence>
<comment type="catalytic activity">
    <reaction evidence="5">
        <text>L-threonyl-[protein] + ATP = O-phospho-L-threonyl-[protein] + ADP + H(+)</text>
        <dbReference type="Rhea" id="RHEA:46608"/>
        <dbReference type="Rhea" id="RHEA-COMP:11060"/>
        <dbReference type="Rhea" id="RHEA-COMP:11605"/>
        <dbReference type="ChEBI" id="CHEBI:15378"/>
        <dbReference type="ChEBI" id="CHEBI:30013"/>
        <dbReference type="ChEBI" id="CHEBI:30616"/>
        <dbReference type="ChEBI" id="CHEBI:61977"/>
        <dbReference type="ChEBI" id="CHEBI:456216"/>
        <dbReference type="EC" id="2.7.11.1"/>
    </reaction>
</comment>
<reference evidence="8 9" key="1">
    <citation type="submission" date="2024-04" db="EMBL/GenBank/DDBJ databases">
        <title>Tritrichomonas musculus Genome.</title>
        <authorList>
            <person name="Alves-Ferreira E."/>
            <person name="Grigg M."/>
            <person name="Lorenzi H."/>
            <person name="Galac M."/>
        </authorList>
    </citation>
    <scope>NUCLEOTIDE SEQUENCE [LARGE SCALE GENOMIC DNA]</scope>
    <source>
        <strain evidence="8 9">EAF2021</strain>
    </source>
</reference>
<name>A0ABR2L058_9EUKA</name>
<dbReference type="InterPro" id="IPR003152">
    <property type="entry name" value="FATC_dom"/>
</dbReference>
<feature type="domain" description="FATC" evidence="7">
    <location>
        <begin position="2008"/>
        <end position="2040"/>
    </location>
</feature>
<dbReference type="EMBL" id="JAPFFF010000002">
    <property type="protein sequence ID" value="KAK8896421.1"/>
    <property type="molecule type" value="Genomic_DNA"/>
</dbReference>
<feature type="domain" description="PI3K/PI4K catalytic" evidence="6">
    <location>
        <begin position="1701"/>
        <end position="2024"/>
    </location>
</feature>
<dbReference type="Pfam" id="PF02260">
    <property type="entry name" value="FATC"/>
    <property type="match status" value="1"/>
</dbReference>